<feature type="region of interest" description="Disordered" evidence="1">
    <location>
        <begin position="19"/>
        <end position="86"/>
    </location>
</feature>
<name>A0ABN9VX45_9DINO</name>
<proteinExistence type="predicted"/>
<accession>A0ABN9VX45</accession>
<protein>
    <submittedName>
        <fullName evidence="2">Uncharacterized protein</fullName>
    </submittedName>
</protein>
<feature type="non-terminal residue" evidence="2">
    <location>
        <position position="169"/>
    </location>
</feature>
<organism evidence="2 3">
    <name type="scientific">Prorocentrum cordatum</name>
    <dbReference type="NCBI Taxonomy" id="2364126"/>
    <lineage>
        <taxon>Eukaryota</taxon>
        <taxon>Sar</taxon>
        <taxon>Alveolata</taxon>
        <taxon>Dinophyceae</taxon>
        <taxon>Prorocentrales</taxon>
        <taxon>Prorocentraceae</taxon>
        <taxon>Prorocentrum</taxon>
    </lineage>
</organism>
<evidence type="ECO:0000313" key="3">
    <source>
        <dbReference type="Proteomes" id="UP001189429"/>
    </source>
</evidence>
<reference evidence="2" key="1">
    <citation type="submission" date="2023-10" db="EMBL/GenBank/DDBJ databases">
        <authorList>
            <person name="Chen Y."/>
            <person name="Shah S."/>
            <person name="Dougan E. K."/>
            <person name="Thang M."/>
            <person name="Chan C."/>
        </authorList>
    </citation>
    <scope>NUCLEOTIDE SEQUENCE [LARGE SCALE GENOMIC DNA]</scope>
</reference>
<dbReference type="Proteomes" id="UP001189429">
    <property type="component" value="Unassembled WGS sequence"/>
</dbReference>
<evidence type="ECO:0000313" key="2">
    <source>
        <dbReference type="EMBL" id="CAK0878204.1"/>
    </source>
</evidence>
<sequence>LARPLLAPDGCVSEAQRLRLRTQEQCRSGSGHFGDEMPGPADSTEGAREERRRRRRRRRRSSSRKRRLPPPAGEARALGAPESSAEEPDLGRLLLLAFAASPAGLGAAALERAGQGRVDAAPASCCILAARKAARSRSSRSSSLLRHGLPALRRGGPRRAARGRRGGPG</sequence>
<feature type="non-terminal residue" evidence="2">
    <location>
        <position position="1"/>
    </location>
</feature>
<feature type="compositionally biased region" description="Low complexity" evidence="1">
    <location>
        <begin position="139"/>
        <end position="154"/>
    </location>
</feature>
<feature type="region of interest" description="Disordered" evidence="1">
    <location>
        <begin position="135"/>
        <end position="169"/>
    </location>
</feature>
<evidence type="ECO:0000256" key="1">
    <source>
        <dbReference type="SAM" id="MobiDB-lite"/>
    </source>
</evidence>
<feature type="compositionally biased region" description="Basic residues" evidence="1">
    <location>
        <begin position="51"/>
        <end position="68"/>
    </location>
</feature>
<gene>
    <name evidence="2" type="ORF">PCOR1329_LOCUS62045</name>
</gene>
<dbReference type="EMBL" id="CAUYUJ010017825">
    <property type="protein sequence ID" value="CAK0878204.1"/>
    <property type="molecule type" value="Genomic_DNA"/>
</dbReference>
<keyword evidence="3" id="KW-1185">Reference proteome</keyword>
<comment type="caution">
    <text evidence="2">The sequence shown here is derived from an EMBL/GenBank/DDBJ whole genome shotgun (WGS) entry which is preliminary data.</text>
</comment>
<feature type="compositionally biased region" description="Basic residues" evidence="1">
    <location>
        <begin position="155"/>
        <end position="169"/>
    </location>
</feature>